<proteinExistence type="predicted"/>
<dbReference type="EMBL" id="JAHLZN010000002">
    <property type="protein sequence ID" value="MBU6112722.1"/>
    <property type="molecule type" value="Genomic_DNA"/>
</dbReference>
<evidence type="ECO:0008006" key="3">
    <source>
        <dbReference type="Google" id="ProtNLM"/>
    </source>
</evidence>
<keyword evidence="2" id="KW-1185">Reference proteome</keyword>
<comment type="caution">
    <text evidence="1">The sequence shown here is derived from an EMBL/GenBank/DDBJ whole genome shotgun (WGS) entry which is preliminary data.</text>
</comment>
<organism evidence="1 2">
    <name type="scientific">Mammaliicoccus lentus</name>
    <name type="common">Staphylococcus lentus</name>
    <dbReference type="NCBI Taxonomy" id="42858"/>
    <lineage>
        <taxon>Bacteria</taxon>
        <taxon>Bacillati</taxon>
        <taxon>Bacillota</taxon>
        <taxon>Bacilli</taxon>
        <taxon>Bacillales</taxon>
        <taxon>Staphylococcaceae</taxon>
        <taxon>Mammaliicoccus</taxon>
    </lineage>
</organism>
<accession>A0ABS6GTK8</accession>
<dbReference type="Proteomes" id="UP000770161">
    <property type="component" value="Unassembled WGS sequence"/>
</dbReference>
<sequence length="219" mass="24679">MQQKFKYLSVCLILICILSGCNNENSDHSKSEHVKETQQIKAAQKQLSDEKKSELKRKVLKIADGYGKEKGLAISNRFYSGSEHNAGDGYAMTQDGELQVSDYNKPGEKAFKVHNVVGISTYHSSNNVKGYDKQAQDLTNLEGYKSVADRSKPISKYLFADNGKVYTYQFTHNEDTTLSTGFAAKNYNGKDPNLKPNVMFTEVKENDLVKQWKKLLSKN</sequence>
<gene>
    <name evidence="1" type="ORF">KQ656_02075</name>
</gene>
<dbReference type="RefSeq" id="WP_194200100.1">
    <property type="nucleotide sequence ID" value="NZ_JADGLT010000062.1"/>
</dbReference>
<dbReference type="PROSITE" id="PS51257">
    <property type="entry name" value="PROKAR_LIPOPROTEIN"/>
    <property type="match status" value="1"/>
</dbReference>
<protein>
    <recommendedName>
        <fullName evidence="3">Lipoprotein</fullName>
    </recommendedName>
</protein>
<name>A0ABS6GTK8_MAMLE</name>
<evidence type="ECO:0000313" key="2">
    <source>
        <dbReference type="Proteomes" id="UP000770161"/>
    </source>
</evidence>
<evidence type="ECO:0000313" key="1">
    <source>
        <dbReference type="EMBL" id="MBU6112722.1"/>
    </source>
</evidence>
<reference evidence="1 2" key="1">
    <citation type="submission" date="2021-06" db="EMBL/GenBank/DDBJ databases">
        <title>Staphylococcus lentus K169 genome sequencing.</title>
        <authorList>
            <person name="Sundareshan S."/>
            <person name="Akhila D.S."/>
            <person name="Prachi D."/>
            <person name="Sivakumar R."/>
            <person name="Rajendhran J."/>
            <person name="Isloor S."/>
            <person name="Hegde N.R."/>
        </authorList>
    </citation>
    <scope>NUCLEOTIDE SEQUENCE [LARGE SCALE GENOMIC DNA]</scope>
    <source>
        <strain evidence="1 2">K169</strain>
    </source>
</reference>